<evidence type="ECO:0000256" key="3">
    <source>
        <dbReference type="PIRSR" id="PIRSR000443-1"/>
    </source>
</evidence>
<dbReference type="NCBIfam" id="NF001209">
    <property type="entry name" value="PRK00175.1"/>
    <property type="match status" value="1"/>
</dbReference>
<evidence type="ECO:0000313" key="6">
    <source>
        <dbReference type="Proteomes" id="UP000193920"/>
    </source>
</evidence>
<dbReference type="SUPFAM" id="SSF53474">
    <property type="entry name" value="alpha/beta-Hydrolases"/>
    <property type="match status" value="1"/>
</dbReference>
<keyword evidence="2 5" id="KW-0808">Transferase</keyword>
<feature type="active site" evidence="3">
    <location>
        <position position="379"/>
    </location>
</feature>
<dbReference type="EMBL" id="MCOG01000044">
    <property type="protein sequence ID" value="ORY69326.1"/>
    <property type="molecule type" value="Genomic_DNA"/>
</dbReference>
<dbReference type="PANTHER" id="PTHR32268:SF11">
    <property type="entry name" value="HOMOSERINE O-ACETYLTRANSFERASE"/>
    <property type="match status" value="1"/>
</dbReference>
<dbReference type="GO" id="GO:0009086">
    <property type="term" value="P:methionine biosynthetic process"/>
    <property type="evidence" value="ECO:0007669"/>
    <property type="project" value="TreeGrafter"/>
</dbReference>
<feature type="active site" evidence="3">
    <location>
        <position position="408"/>
    </location>
</feature>
<dbReference type="NCBIfam" id="TIGR01392">
    <property type="entry name" value="homoserO_Ac_trn"/>
    <property type="match status" value="1"/>
</dbReference>
<dbReference type="PIRSF" id="PIRSF000443">
    <property type="entry name" value="Homoser_Ac_trans"/>
    <property type="match status" value="1"/>
</dbReference>
<proteinExistence type="inferred from homology"/>
<protein>
    <submittedName>
        <fullName evidence="5">Homoserine O-acetyltransferase</fullName>
    </submittedName>
</protein>
<keyword evidence="6" id="KW-1185">Reference proteome</keyword>
<dbReference type="InterPro" id="IPR000073">
    <property type="entry name" value="AB_hydrolase_1"/>
</dbReference>
<evidence type="ECO:0000313" key="5">
    <source>
        <dbReference type="EMBL" id="ORY69326.1"/>
    </source>
</evidence>
<feature type="active site" description="Nucleophile" evidence="3">
    <location>
        <position position="177"/>
    </location>
</feature>
<feature type="domain" description="AB hydrolase-1" evidence="4">
    <location>
        <begin position="81"/>
        <end position="414"/>
    </location>
</feature>
<dbReference type="OrthoDB" id="191364at2759"/>
<dbReference type="GO" id="GO:0009092">
    <property type="term" value="P:homoserine metabolic process"/>
    <property type="evidence" value="ECO:0007669"/>
    <property type="project" value="TreeGrafter"/>
</dbReference>
<evidence type="ECO:0000259" key="4">
    <source>
        <dbReference type="Pfam" id="PF00561"/>
    </source>
</evidence>
<dbReference type="GO" id="GO:0004414">
    <property type="term" value="F:homoserine O-acetyltransferase activity"/>
    <property type="evidence" value="ECO:0007669"/>
    <property type="project" value="TreeGrafter"/>
</dbReference>
<evidence type="ECO:0000256" key="2">
    <source>
        <dbReference type="ARBA" id="ARBA00022679"/>
    </source>
</evidence>
<dbReference type="PANTHER" id="PTHR32268">
    <property type="entry name" value="HOMOSERINE O-ACETYLTRANSFERASE"/>
    <property type="match status" value="1"/>
</dbReference>
<sequence>MLTQINPATSIDFPFEKEQKIGEITSIINSVDPNSQNKFAKLPNNQEIMIIPEFELECGYVLKNAPVAYKTLGKLNETRDNVIVICHALSGSSDFEDWWGDLVGPGKPFDSNIFFIFCGNVLGSPYGSASPVTINPDTKRIYGPEFPLATVRDDVKIHRAVLDRLNVRSVEYVIGGSLGGMQALEWTFFGSEYVHNLVAIATCASQSAWGISWHEAQRQAIFNDPNYNYGYYTADNTPDAGLSTARMQAMMTYRTRNSFQSRFGRKIMQTANSARHANNFIKHNEGNKNIRLNDPAQKKPLPHTSYNKKTIIEQPVVYSAQSYLRYQGDKFVSRFDANCYVSITRKVDTHDISRDRTSTMEEALAMITQPTLVVGIKSDGLFTSNETEEIAKNIPNSQLEWIESDDGHDAFLLEFNQMQDLLLKFMKEKTPQYKNIGIITEDNEYKKPMKASLFGEFEG</sequence>
<dbReference type="Proteomes" id="UP000193920">
    <property type="component" value="Unassembled WGS sequence"/>
</dbReference>
<dbReference type="Pfam" id="PF00561">
    <property type="entry name" value="Abhydrolase_1"/>
    <property type="match status" value="1"/>
</dbReference>
<accession>A0A1Y2EDI9</accession>
<reference evidence="5 6" key="1">
    <citation type="submission" date="2016-08" db="EMBL/GenBank/DDBJ databases">
        <title>A Parts List for Fungal Cellulosomes Revealed by Comparative Genomics.</title>
        <authorList>
            <consortium name="DOE Joint Genome Institute"/>
            <person name="Haitjema C.H."/>
            <person name="Gilmore S.P."/>
            <person name="Henske J.K."/>
            <person name="Solomon K.V."/>
            <person name="De Groot R."/>
            <person name="Kuo A."/>
            <person name="Mondo S.J."/>
            <person name="Salamov A.A."/>
            <person name="Labutti K."/>
            <person name="Zhao Z."/>
            <person name="Chiniquy J."/>
            <person name="Barry K."/>
            <person name="Brewer H.M."/>
            <person name="Purvine S.O."/>
            <person name="Wright A.T."/>
            <person name="Boxma B."/>
            <person name="Van Alen T."/>
            <person name="Hackstein J.H."/>
            <person name="Baker S.E."/>
            <person name="Grigoriev I.V."/>
            <person name="O'Malley M.A."/>
        </authorList>
    </citation>
    <scope>NUCLEOTIDE SEQUENCE [LARGE SCALE GENOMIC DNA]</scope>
    <source>
        <strain evidence="5 6">G1</strain>
    </source>
</reference>
<comment type="caution">
    <text evidence="5">The sequence shown here is derived from an EMBL/GenBank/DDBJ whole genome shotgun (WGS) entry which is preliminary data.</text>
</comment>
<dbReference type="AlphaFoldDB" id="A0A1Y2EDI9"/>
<evidence type="ECO:0000256" key="1">
    <source>
        <dbReference type="ARBA" id="ARBA00006886"/>
    </source>
</evidence>
<dbReference type="InterPro" id="IPR029058">
    <property type="entry name" value="AB_hydrolase_fold"/>
</dbReference>
<name>A0A1Y2EDI9_9FUNG</name>
<dbReference type="Gene3D" id="3.40.50.1820">
    <property type="entry name" value="alpha/beta hydrolase"/>
    <property type="match status" value="1"/>
</dbReference>
<dbReference type="InterPro" id="IPR008220">
    <property type="entry name" value="HAT_MetX-like"/>
</dbReference>
<dbReference type="STRING" id="1754190.A0A1Y2EDI9"/>
<gene>
    <name evidence="5" type="ORF">LY90DRAFT_639241</name>
</gene>
<organism evidence="5 6">
    <name type="scientific">Neocallimastix californiae</name>
    <dbReference type="NCBI Taxonomy" id="1754190"/>
    <lineage>
        <taxon>Eukaryota</taxon>
        <taxon>Fungi</taxon>
        <taxon>Fungi incertae sedis</taxon>
        <taxon>Chytridiomycota</taxon>
        <taxon>Chytridiomycota incertae sedis</taxon>
        <taxon>Neocallimastigomycetes</taxon>
        <taxon>Neocallimastigales</taxon>
        <taxon>Neocallimastigaceae</taxon>
        <taxon>Neocallimastix</taxon>
    </lineage>
</organism>
<dbReference type="HAMAP" id="MF_00296">
    <property type="entry name" value="MetX_acyltransf"/>
    <property type="match status" value="1"/>
</dbReference>
<comment type="similarity">
    <text evidence="1">Belongs to the AB hydrolase superfamily. MetX family.</text>
</comment>